<keyword evidence="1" id="KW-0472">Membrane</keyword>
<dbReference type="Proteomes" id="UP000243065">
    <property type="component" value="Unassembled WGS sequence"/>
</dbReference>
<feature type="transmembrane region" description="Helical" evidence="1">
    <location>
        <begin position="6"/>
        <end position="26"/>
    </location>
</feature>
<keyword evidence="1" id="KW-0812">Transmembrane</keyword>
<dbReference type="AlphaFoldDB" id="A0A656D216"/>
<reference evidence="2 3" key="1">
    <citation type="submission" date="2015-11" db="EMBL/GenBank/DDBJ databases">
        <authorList>
            <person name="Varghese N."/>
        </authorList>
    </citation>
    <scope>NUCLEOTIDE SEQUENCE [LARGE SCALE GENOMIC DNA]</scope>
    <source>
        <strain evidence="2 3">JGI-24</strain>
    </source>
</reference>
<feature type="transmembrane region" description="Helical" evidence="1">
    <location>
        <begin position="114"/>
        <end position="137"/>
    </location>
</feature>
<name>A0A656D216_KRYT1</name>
<feature type="transmembrane region" description="Helical" evidence="1">
    <location>
        <begin position="38"/>
        <end position="58"/>
    </location>
</feature>
<organism evidence="2 3">
    <name type="scientific">Kryptobacter tengchongensis</name>
    <dbReference type="NCBI Taxonomy" id="1643429"/>
    <lineage>
        <taxon>Bacteria</taxon>
        <taxon>Pseudomonadati</taxon>
        <taxon>Candidatus Kryptoniota</taxon>
        <taxon>Candidatus Kryptobacter</taxon>
    </lineage>
</organism>
<gene>
    <name evidence="2" type="ORF">JGI24_00022</name>
</gene>
<proteinExistence type="predicted"/>
<keyword evidence="3" id="KW-1185">Reference proteome</keyword>
<dbReference type="PANTHER" id="PTHR37692">
    <property type="entry name" value="HYPOTHETICAL MEMBRANE SPANNING PROTEIN"/>
    <property type="match status" value="1"/>
</dbReference>
<keyword evidence="1" id="KW-1133">Transmembrane helix</keyword>
<dbReference type="RefSeq" id="WP_072149526.1">
    <property type="nucleotide sequence ID" value="NZ_CZVU01000001.1"/>
</dbReference>
<evidence type="ECO:0000313" key="3">
    <source>
        <dbReference type="Proteomes" id="UP000243065"/>
    </source>
</evidence>
<dbReference type="OrthoDB" id="9811380at2"/>
<dbReference type="EMBL" id="CZVU01000001">
    <property type="protein sequence ID" value="CUS95905.1"/>
    <property type="molecule type" value="Genomic_DNA"/>
</dbReference>
<accession>A0A656D216</accession>
<sequence>MIKLLPTINAIFNGLSFVFLLFGFLSIKKRDVQRHKKFMISAFISSTFFIIGYLIYHYNAGVTRFQGVGIWRFIYFSILSSHTFFAIFALPMAIITLSYALFKKFDKHPKVARLTLPIWMYVSVTGVLIYIMLYHIFK</sequence>
<dbReference type="Pfam" id="PF04238">
    <property type="entry name" value="DUF420"/>
    <property type="match status" value="1"/>
</dbReference>
<evidence type="ECO:0000256" key="1">
    <source>
        <dbReference type="SAM" id="Phobius"/>
    </source>
</evidence>
<dbReference type="PANTHER" id="PTHR37692:SF1">
    <property type="entry name" value="DUF420 DOMAIN-CONTAINING PROTEIN"/>
    <property type="match status" value="1"/>
</dbReference>
<evidence type="ECO:0000313" key="2">
    <source>
        <dbReference type="EMBL" id="CUS95905.1"/>
    </source>
</evidence>
<protein>
    <submittedName>
        <fullName evidence="2">Putative membrane protein</fullName>
    </submittedName>
</protein>
<feature type="transmembrane region" description="Helical" evidence="1">
    <location>
        <begin position="70"/>
        <end position="102"/>
    </location>
</feature>
<dbReference type="InterPro" id="IPR007352">
    <property type="entry name" value="DUF420"/>
</dbReference>